<dbReference type="Proteomes" id="UP000198943">
    <property type="component" value="Unassembled WGS sequence"/>
</dbReference>
<feature type="domain" description="D-alanyl-D-alanine carboxypeptidase-like core" evidence="1">
    <location>
        <begin position="75"/>
        <end position="204"/>
    </location>
</feature>
<dbReference type="Gene3D" id="3.30.1380.10">
    <property type="match status" value="1"/>
</dbReference>
<sequence length="402" mass="45242">MALALTCPLSVFAEKDGGAVPAAAAVSSNKISFTAHKKSRTDYLLLVNKTHKLPDDYEAKLDLVTVKNCFGKEFQVERETYAHFTELQADLLKEGIRIELESTYRSVARQKELTEELRLSEGEDYVKNYVAVPGYSEHHTGLALDVTIVKNGKTTDDYYGTTETPYQIMHRYLANHGFILRYPPGKTAITGYTYESWHCRYVGKDTAQKIFRQNLTLEEYLSDPSAQSLKGPLGSAKYWIKRNRAGKQSAKIIREAFGYLGQICDKGEFAGENGSARFVKRVGKQCGLKLPLTPDDADVIPLTRQSRQEKLAFLKNLAPGSVLFTKNHAMLYLGMGESKKPCVIHVSDTRWFPMEGEGPEGDNTTALQYYTRRIVAENLFFYDTPDRQAIDSLTGAFPINRR</sequence>
<dbReference type="InterPro" id="IPR052179">
    <property type="entry name" value="DD-CPase-like"/>
</dbReference>
<dbReference type="InterPro" id="IPR009045">
    <property type="entry name" value="Zn_M74/Hedgehog-like"/>
</dbReference>
<keyword evidence="3" id="KW-1185">Reference proteome</keyword>
<organism evidence="2 3">
    <name type="scientific">Succiniclasticum ruminis</name>
    <dbReference type="NCBI Taxonomy" id="40841"/>
    <lineage>
        <taxon>Bacteria</taxon>
        <taxon>Bacillati</taxon>
        <taxon>Bacillota</taxon>
        <taxon>Negativicutes</taxon>
        <taxon>Acidaminococcales</taxon>
        <taxon>Acidaminococcaceae</taxon>
        <taxon>Succiniclasticum</taxon>
    </lineage>
</organism>
<dbReference type="PANTHER" id="PTHR34385">
    <property type="entry name" value="D-ALANYL-D-ALANINE CARBOXYPEPTIDASE"/>
    <property type="match status" value="1"/>
</dbReference>
<dbReference type="AlphaFoldDB" id="A0A1G6IZ57"/>
<evidence type="ECO:0000313" key="3">
    <source>
        <dbReference type="Proteomes" id="UP000198943"/>
    </source>
</evidence>
<name>A0A1G6IZ57_9FIRM</name>
<keyword evidence="2" id="KW-0645">Protease</keyword>
<dbReference type="Pfam" id="PF02557">
    <property type="entry name" value="VanY"/>
    <property type="match status" value="1"/>
</dbReference>
<dbReference type="CDD" id="cd14852">
    <property type="entry name" value="LD-carboxypeptidase"/>
    <property type="match status" value="1"/>
</dbReference>
<keyword evidence="2" id="KW-0121">Carboxypeptidase</keyword>
<evidence type="ECO:0000259" key="1">
    <source>
        <dbReference type="Pfam" id="PF02557"/>
    </source>
</evidence>
<dbReference type="SUPFAM" id="SSF55166">
    <property type="entry name" value="Hedgehog/DD-peptidase"/>
    <property type="match status" value="1"/>
</dbReference>
<evidence type="ECO:0000313" key="2">
    <source>
        <dbReference type="EMBL" id="SDC11787.1"/>
    </source>
</evidence>
<dbReference type="EMBL" id="FMYW01000002">
    <property type="protein sequence ID" value="SDC11787.1"/>
    <property type="molecule type" value="Genomic_DNA"/>
</dbReference>
<keyword evidence="2" id="KW-0378">Hydrolase</keyword>
<dbReference type="GO" id="GO:0006508">
    <property type="term" value="P:proteolysis"/>
    <property type="evidence" value="ECO:0007669"/>
    <property type="project" value="InterPro"/>
</dbReference>
<dbReference type="GO" id="GO:0004180">
    <property type="term" value="F:carboxypeptidase activity"/>
    <property type="evidence" value="ECO:0007669"/>
    <property type="project" value="UniProtKB-KW"/>
</dbReference>
<dbReference type="InterPro" id="IPR058193">
    <property type="entry name" value="VanY/YodJ_core_dom"/>
</dbReference>
<reference evidence="3" key="1">
    <citation type="submission" date="2016-10" db="EMBL/GenBank/DDBJ databases">
        <authorList>
            <person name="Varghese N."/>
            <person name="Submissions S."/>
        </authorList>
    </citation>
    <scope>NUCLEOTIDE SEQUENCE [LARGE SCALE GENOMIC DNA]</scope>
    <source>
        <strain evidence="3">DSM 11005</strain>
    </source>
</reference>
<accession>A0A1G6IZ57</accession>
<protein>
    <submittedName>
        <fullName evidence="2">LD-carboxypeptidase LdcB, LAS superfamily</fullName>
    </submittedName>
</protein>
<gene>
    <name evidence="2" type="ORF">SAMN04487864_102280</name>
</gene>
<dbReference type="PANTHER" id="PTHR34385:SF1">
    <property type="entry name" value="PEPTIDOGLYCAN L-ALANYL-D-GLUTAMATE ENDOPEPTIDASE CWLK"/>
    <property type="match status" value="1"/>
</dbReference>
<proteinExistence type="predicted"/>
<dbReference type="InterPro" id="IPR003709">
    <property type="entry name" value="VanY-like_core_dom"/>
</dbReference>